<dbReference type="PANTHER" id="PTHR43031">
    <property type="entry name" value="FAD-DEPENDENT OXIDOREDUCTASE"/>
    <property type="match status" value="1"/>
</dbReference>
<dbReference type="Gene3D" id="3.40.250.10">
    <property type="entry name" value="Rhodanese-like domain"/>
    <property type="match status" value="1"/>
</dbReference>
<dbReference type="Pfam" id="PF00581">
    <property type="entry name" value="Rhodanese"/>
    <property type="match status" value="1"/>
</dbReference>
<dbReference type="InterPro" id="IPR036873">
    <property type="entry name" value="Rhodanese-like_dom_sf"/>
</dbReference>
<dbReference type="SUPFAM" id="SSF52821">
    <property type="entry name" value="Rhodanese/Cell cycle control phosphatase"/>
    <property type="match status" value="1"/>
</dbReference>
<proteinExistence type="predicted"/>
<evidence type="ECO:0000313" key="4">
    <source>
        <dbReference type="Proteomes" id="UP000641025"/>
    </source>
</evidence>
<dbReference type="InterPro" id="IPR001763">
    <property type="entry name" value="Rhodanese-like_dom"/>
</dbReference>
<dbReference type="PANTHER" id="PTHR43031:SF1">
    <property type="entry name" value="PYRIDINE NUCLEOTIDE-DISULPHIDE OXIDOREDUCTASE"/>
    <property type="match status" value="1"/>
</dbReference>
<gene>
    <name evidence="3" type="ORF">JFN90_14250</name>
</gene>
<name>A0ABS0YV19_9BACT</name>
<keyword evidence="4" id="KW-1185">Reference proteome</keyword>
<dbReference type="PROSITE" id="PS50206">
    <property type="entry name" value="RHODANESE_3"/>
    <property type="match status" value="1"/>
</dbReference>
<evidence type="ECO:0000313" key="3">
    <source>
        <dbReference type="EMBL" id="MBJ6801292.1"/>
    </source>
</evidence>
<feature type="chain" id="PRO_5046227124" evidence="1">
    <location>
        <begin position="21"/>
        <end position="127"/>
    </location>
</feature>
<dbReference type="EMBL" id="JAEMHK010000010">
    <property type="protein sequence ID" value="MBJ6801292.1"/>
    <property type="molecule type" value="Genomic_DNA"/>
</dbReference>
<protein>
    <submittedName>
        <fullName evidence="3">Rhodanese-like domain-containing protein</fullName>
    </submittedName>
</protein>
<accession>A0ABS0YV19</accession>
<organism evidence="3 4">
    <name type="scientific">Geomonas propionica</name>
    <dbReference type="NCBI Taxonomy" id="2798582"/>
    <lineage>
        <taxon>Bacteria</taxon>
        <taxon>Pseudomonadati</taxon>
        <taxon>Thermodesulfobacteriota</taxon>
        <taxon>Desulfuromonadia</taxon>
        <taxon>Geobacterales</taxon>
        <taxon>Geobacteraceae</taxon>
        <taxon>Geomonas</taxon>
    </lineage>
</organism>
<sequence>MRFIAVLFSVLLLTASLSQAVEPANVTSRQAQALLAKNAKMVLLDVRTPDEYRQAHLKGAQLIPLGELNRRVQEVPRDRPVLVYCAVGARSSTAASFLATKGYREIYNMTDGIVGWYKNGLPLQMGR</sequence>
<evidence type="ECO:0000256" key="1">
    <source>
        <dbReference type="SAM" id="SignalP"/>
    </source>
</evidence>
<comment type="caution">
    <text evidence="3">The sequence shown here is derived from an EMBL/GenBank/DDBJ whole genome shotgun (WGS) entry which is preliminary data.</text>
</comment>
<feature type="domain" description="Rhodanese" evidence="2">
    <location>
        <begin position="37"/>
        <end position="125"/>
    </location>
</feature>
<evidence type="ECO:0000259" key="2">
    <source>
        <dbReference type="PROSITE" id="PS50206"/>
    </source>
</evidence>
<dbReference type="CDD" id="cd00158">
    <property type="entry name" value="RHOD"/>
    <property type="match status" value="1"/>
</dbReference>
<keyword evidence="1" id="KW-0732">Signal</keyword>
<feature type="signal peptide" evidence="1">
    <location>
        <begin position="1"/>
        <end position="20"/>
    </location>
</feature>
<dbReference type="SMART" id="SM00450">
    <property type="entry name" value="RHOD"/>
    <property type="match status" value="1"/>
</dbReference>
<dbReference type="RefSeq" id="WP_199395783.1">
    <property type="nucleotide sequence ID" value="NZ_JAEMHK010000010.1"/>
</dbReference>
<reference evidence="3 4" key="1">
    <citation type="submission" date="2020-12" db="EMBL/GenBank/DDBJ databases">
        <title>Geomonas sp. Red259, isolated from paddy soil.</title>
        <authorList>
            <person name="Xu Z."/>
            <person name="Zhang Z."/>
            <person name="Masuda Y."/>
            <person name="Itoh H."/>
            <person name="Senoo K."/>
        </authorList>
    </citation>
    <scope>NUCLEOTIDE SEQUENCE [LARGE SCALE GENOMIC DNA]</scope>
    <source>
        <strain evidence="3 4">Red259</strain>
    </source>
</reference>
<dbReference type="InterPro" id="IPR050229">
    <property type="entry name" value="GlpE_sulfurtransferase"/>
</dbReference>
<dbReference type="Proteomes" id="UP000641025">
    <property type="component" value="Unassembled WGS sequence"/>
</dbReference>